<protein>
    <submittedName>
        <fullName evidence="1">Uncharacterized protein</fullName>
    </submittedName>
</protein>
<name>A0A645J442_9ZZZZ</name>
<organism evidence="1">
    <name type="scientific">bioreactor metagenome</name>
    <dbReference type="NCBI Taxonomy" id="1076179"/>
    <lineage>
        <taxon>unclassified sequences</taxon>
        <taxon>metagenomes</taxon>
        <taxon>ecological metagenomes</taxon>
    </lineage>
</organism>
<dbReference type="EMBL" id="VSSQ01131074">
    <property type="protein sequence ID" value="MPN58418.1"/>
    <property type="molecule type" value="Genomic_DNA"/>
</dbReference>
<comment type="caution">
    <text evidence="1">The sequence shown here is derived from an EMBL/GenBank/DDBJ whole genome shotgun (WGS) entry which is preliminary data.</text>
</comment>
<evidence type="ECO:0000313" key="1">
    <source>
        <dbReference type="EMBL" id="MPN58418.1"/>
    </source>
</evidence>
<gene>
    <name evidence="1" type="ORF">SDC9_206123</name>
</gene>
<dbReference type="AlphaFoldDB" id="A0A645J442"/>
<sequence>MFVALRDSSSRYLNGNWGVRGGHLDPVGEELVAQ</sequence>
<proteinExistence type="predicted"/>
<reference evidence="1" key="1">
    <citation type="submission" date="2019-08" db="EMBL/GenBank/DDBJ databases">
        <authorList>
            <person name="Kucharzyk K."/>
            <person name="Murdoch R.W."/>
            <person name="Higgins S."/>
            <person name="Loffler F."/>
        </authorList>
    </citation>
    <scope>NUCLEOTIDE SEQUENCE</scope>
</reference>
<accession>A0A645J442</accession>